<protein>
    <submittedName>
        <fullName evidence="1">Uncharacterized protein</fullName>
    </submittedName>
</protein>
<sequence length="37" mass="4153">MADTDEIYAGIIRKGREAQRRFVDLSLSLDAGLWNGN</sequence>
<dbReference type="AlphaFoldDB" id="X0UV41"/>
<gene>
    <name evidence="1" type="ORF">S01H1_44728</name>
</gene>
<proteinExistence type="predicted"/>
<accession>X0UV41</accession>
<comment type="caution">
    <text evidence="1">The sequence shown here is derived from an EMBL/GenBank/DDBJ whole genome shotgun (WGS) entry which is preliminary data.</text>
</comment>
<name>X0UV41_9ZZZZ</name>
<dbReference type="EMBL" id="BARS01028544">
    <property type="protein sequence ID" value="GAG09729.1"/>
    <property type="molecule type" value="Genomic_DNA"/>
</dbReference>
<feature type="non-terminal residue" evidence="1">
    <location>
        <position position="37"/>
    </location>
</feature>
<reference evidence="1" key="1">
    <citation type="journal article" date="2014" name="Front. Microbiol.">
        <title>High frequency of phylogenetically diverse reductive dehalogenase-homologous genes in deep subseafloor sedimentary metagenomes.</title>
        <authorList>
            <person name="Kawai M."/>
            <person name="Futagami T."/>
            <person name="Toyoda A."/>
            <person name="Takaki Y."/>
            <person name="Nishi S."/>
            <person name="Hori S."/>
            <person name="Arai W."/>
            <person name="Tsubouchi T."/>
            <person name="Morono Y."/>
            <person name="Uchiyama I."/>
            <person name="Ito T."/>
            <person name="Fujiyama A."/>
            <person name="Inagaki F."/>
            <person name="Takami H."/>
        </authorList>
    </citation>
    <scope>NUCLEOTIDE SEQUENCE</scope>
    <source>
        <strain evidence="1">Expedition CK06-06</strain>
    </source>
</reference>
<organism evidence="1">
    <name type="scientific">marine sediment metagenome</name>
    <dbReference type="NCBI Taxonomy" id="412755"/>
    <lineage>
        <taxon>unclassified sequences</taxon>
        <taxon>metagenomes</taxon>
        <taxon>ecological metagenomes</taxon>
    </lineage>
</organism>
<evidence type="ECO:0000313" key="1">
    <source>
        <dbReference type="EMBL" id="GAG09729.1"/>
    </source>
</evidence>